<evidence type="ECO:0000313" key="2">
    <source>
        <dbReference type="Proteomes" id="UP000244893"/>
    </source>
</evidence>
<protein>
    <submittedName>
        <fullName evidence="1">Pilus assembly protein CpaE</fullName>
    </submittedName>
</protein>
<reference evidence="1 2" key="1">
    <citation type="submission" date="2018-05" db="EMBL/GenBank/DDBJ databases">
        <title>Amnibacterium sp. M8JJ-5, whole genome shotgun sequence.</title>
        <authorList>
            <person name="Tuo L."/>
        </authorList>
    </citation>
    <scope>NUCLEOTIDE SEQUENCE [LARGE SCALE GENOMIC DNA]</scope>
    <source>
        <strain evidence="1 2">M8JJ-5</strain>
    </source>
</reference>
<gene>
    <name evidence="1" type="ORF">DDQ50_15815</name>
</gene>
<organism evidence="1 2">
    <name type="scientific">Amnibacterium flavum</name>
    <dbReference type="NCBI Taxonomy" id="2173173"/>
    <lineage>
        <taxon>Bacteria</taxon>
        <taxon>Bacillati</taxon>
        <taxon>Actinomycetota</taxon>
        <taxon>Actinomycetes</taxon>
        <taxon>Micrococcales</taxon>
        <taxon>Microbacteriaceae</taxon>
        <taxon>Amnibacterium</taxon>
    </lineage>
</organism>
<evidence type="ECO:0000313" key="1">
    <source>
        <dbReference type="EMBL" id="PVZ93432.1"/>
    </source>
</evidence>
<dbReference type="AlphaFoldDB" id="A0A2V1HP98"/>
<sequence>MISIPLARALRTAGLRWKPVSGDRFVLDETEAEDAVFTVSDMTIEAHSYPTGTILGFNGTTEWALDSVSLDDALWLPSEAQLRELLRGAFRALRADGAGDEATFSVDIDFRGETATFSAASASDAYGEAVLHLVGAATLR</sequence>
<comment type="caution">
    <text evidence="1">The sequence shown here is derived from an EMBL/GenBank/DDBJ whole genome shotgun (WGS) entry which is preliminary data.</text>
</comment>
<dbReference type="Proteomes" id="UP000244893">
    <property type="component" value="Unassembled WGS sequence"/>
</dbReference>
<dbReference type="EMBL" id="QEOP01000004">
    <property type="protein sequence ID" value="PVZ93432.1"/>
    <property type="molecule type" value="Genomic_DNA"/>
</dbReference>
<dbReference type="RefSeq" id="WP_116757760.1">
    <property type="nucleotide sequence ID" value="NZ_JBHUEX010000001.1"/>
</dbReference>
<name>A0A2V1HP98_9MICO</name>
<dbReference type="OrthoDB" id="3295834at2"/>
<accession>A0A2V1HP98</accession>
<proteinExistence type="predicted"/>
<keyword evidence="2" id="KW-1185">Reference proteome</keyword>